<evidence type="ECO:0000313" key="1">
    <source>
        <dbReference type="EMBL" id="ELU40388.1"/>
    </source>
</evidence>
<keyword evidence="2" id="KW-1185">Reference proteome</keyword>
<comment type="caution">
    <text evidence="1">The sequence shown here is derived from an EMBL/GenBank/DDBJ whole genome shotgun (WGS) entry which is preliminary data.</text>
</comment>
<dbReference type="EMBL" id="AFRT01001438">
    <property type="protein sequence ID" value="ELU40388.1"/>
    <property type="molecule type" value="Genomic_DNA"/>
</dbReference>
<evidence type="ECO:0000313" key="2">
    <source>
        <dbReference type="Proteomes" id="UP000011668"/>
    </source>
</evidence>
<dbReference type="HOGENOM" id="CLU_2470617_0_0_1"/>
<protein>
    <submittedName>
        <fullName evidence="1">Uncharacterized protein</fullName>
    </submittedName>
</protein>
<dbReference type="Proteomes" id="UP000011668">
    <property type="component" value="Unassembled WGS sequence"/>
</dbReference>
<name>L8WUG2_THACA</name>
<sequence length="88" mass="10034">MQLRYTQSPLTKPPNIAKYTRAAVRPDYFVRFNEDQLDDAARPHTGIPNLPASEGNILDDYSFSMNHHCPWSSRRLGPMVVRAYGLIS</sequence>
<reference evidence="1 2" key="1">
    <citation type="journal article" date="2013" name="Nat. Commun.">
        <title>The evolution and pathogenic mechanisms of the rice sheath blight pathogen.</title>
        <authorList>
            <person name="Zheng A."/>
            <person name="Lin R."/>
            <person name="Xu L."/>
            <person name="Qin P."/>
            <person name="Tang C."/>
            <person name="Ai P."/>
            <person name="Zhang D."/>
            <person name="Liu Y."/>
            <person name="Sun Z."/>
            <person name="Feng H."/>
            <person name="Wang Y."/>
            <person name="Chen Y."/>
            <person name="Liang X."/>
            <person name="Fu R."/>
            <person name="Li Q."/>
            <person name="Zhang J."/>
            <person name="Yu X."/>
            <person name="Xie Z."/>
            <person name="Ding L."/>
            <person name="Guan P."/>
            <person name="Tang J."/>
            <person name="Liang Y."/>
            <person name="Wang S."/>
            <person name="Deng Q."/>
            <person name="Li S."/>
            <person name="Zhu J."/>
            <person name="Wang L."/>
            <person name="Liu H."/>
            <person name="Li P."/>
        </authorList>
    </citation>
    <scope>NUCLEOTIDE SEQUENCE [LARGE SCALE GENOMIC DNA]</scope>
    <source>
        <strain evidence="2">AG-1 IA</strain>
    </source>
</reference>
<dbReference type="AlphaFoldDB" id="L8WUG2"/>
<proteinExistence type="predicted"/>
<accession>L8WUG2</accession>
<organism evidence="1 2">
    <name type="scientific">Thanatephorus cucumeris (strain AG1-IA)</name>
    <name type="common">Rice sheath blight fungus</name>
    <name type="synonym">Rhizoctonia solani</name>
    <dbReference type="NCBI Taxonomy" id="983506"/>
    <lineage>
        <taxon>Eukaryota</taxon>
        <taxon>Fungi</taxon>
        <taxon>Dikarya</taxon>
        <taxon>Basidiomycota</taxon>
        <taxon>Agaricomycotina</taxon>
        <taxon>Agaricomycetes</taxon>
        <taxon>Cantharellales</taxon>
        <taxon>Ceratobasidiaceae</taxon>
        <taxon>Rhizoctonia</taxon>
        <taxon>Rhizoctonia solani AG-1</taxon>
    </lineage>
</organism>
<gene>
    <name evidence="1" type="ORF">AG1IA_05578</name>
</gene>